<reference evidence="1" key="2">
    <citation type="submission" date="2010-03" db="EMBL/GenBank/DDBJ databases">
        <authorList>
            <person name="Pajon A."/>
        </authorList>
    </citation>
    <scope>NUCLEOTIDE SEQUENCE</scope>
    <source>
        <strain evidence="1">Type strain: 18P13</strain>
    </source>
</reference>
<sequence length="169" mass="19398">MKKLKCVFIIIFLIIAFTTVVSISKCQENELGSVAQGIIDEIETSGNDECMVELKTVTNFEWDRAIIASADFFAMGYSSETLEDIWKIEYDPQSDFRSRILFVKDNKVVYEESYVASVEESAKFNISVSPSLDYYCILPYDDSFVFVTKEKHKSSTCYSLIIYPEDKMN</sequence>
<evidence type="ECO:0000313" key="2">
    <source>
        <dbReference type="Proteomes" id="UP000007054"/>
    </source>
</evidence>
<proteinExistence type="predicted"/>
<dbReference type="GeneID" id="83155926"/>
<dbReference type="Proteomes" id="UP000007054">
    <property type="component" value="Chromosome"/>
</dbReference>
<reference evidence="1" key="1">
    <citation type="submission" date="2010-03" db="EMBL/GenBank/DDBJ databases">
        <title>The genome sequence of Ruminococcus sp. 18P13.</title>
        <authorList>
            <consortium name="metaHIT consortium -- http://www.metahit.eu/"/>
            <person name="Pajon A."/>
            <person name="Turner K."/>
            <person name="Parkhill J."/>
            <person name="Bernalier A."/>
        </authorList>
    </citation>
    <scope>NUCLEOTIDE SEQUENCE [LARGE SCALE GENOMIC DNA]</scope>
    <source>
        <strain evidence="1">Type strain: 18P13</strain>
    </source>
</reference>
<keyword evidence="2" id="KW-1185">Reference proteome</keyword>
<organism evidence="1 2">
    <name type="scientific">Ruminococcus champanellensis (strain DSM 18848 / JCM 17042 / KCTC 15320 / 18P13)</name>
    <dbReference type="NCBI Taxonomy" id="213810"/>
    <lineage>
        <taxon>Bacteria</taxon>
        <taxon>Bacillati</taxon>
        <taxon>Bacillota</taxon>
        <taxon>Clostridia</taxon>
        <taxon>Eubacteriales</taxon>
        <taxon>Oscillospiraceae</taxon>
        <taxon>Ruminococcus</taxon>
    </lineage>
</organism>
<dbReference type="KEGG" id="rch:RUM_11870"/>
<evidence type="ECO:0000313" key="1">
    <source>
        <dbReference type="EMBL" id="CBL17328.1"/>
    </source>
</evidence>
<accession>D4LCI3</accession>
<dbReference type="AlphaFoldDB" id="D4LCI3"/>
<dbReference type="EMBL" id="FP929052">
    <property type="protein sequence ID" value="CBL17328.1"/>
    <property type="molecule type" value="Genomic_DNA"/>
</dbReference>
<name>D4LCI3_RUMC1</name>
<dbReference type="HOGENOM" id="CLU_1642060_0_0_9"/>
<protein>
    <submittedName>
        <fullName evidence="1">Uncharacterized protein</fullName>
    </submittedName>
</protein>
<dbReference type="BioCyc" id="RCHA213810:RUM_RS05705-MONOMER"/>
<gene>
    <name evidence="1" type="ordered locus">RUM_11870</name>
</gene>
<dbReference type="RefSeq" id="WP_015558235.1">
    <property type="nucleotide sequence ID" value="NC_021039.1"/>
</dbReference>